<dbReference type="GO" id="GO:0003690">
    <property type="term" value="F:double-stranded DNA binding"/>
    <property type="evidence" value="ECO:0007669"/>
    <property type="project" value="InterPro"/>
</dbReference>
<sequence>MVKHGKKVTVYTRAAEHPGHFKVVDDGILLCIYCNYAIKWEKKSTVDDHVRGPVHCAKKAAYEKKQRNGEIRQQRTITSTISIADSKKELIEDLIQALATANIPLEKVNSLIPFF</sequence>
<protein>
    <submittedName>
        <fullName evidence="1">Uncharacterized protein</fullName>
    </submittedName>
</protein>
<dbReference type="GO" id="GO:0006357">
    <property type="term" value="P:regulation of transcription by RNA polymerase II"/>
    <property type="evidence" value="ECO:0007669"/>
    <property type="project" value="InterPro"/>
</dbReference>
<name>A0A2N0NQK8_9GLOM</name>
<accession>A0A2N0NQK8</accession>
<dbReference type="VEuPathDB" id="FungiDB:FUN_016378"/>
<dbReference type="InterPro" id="IPR033375">
    <property type="entry name" value="Cggbp1"/>
</dbReference>
<gene>
    <name evidence="1" type="ORF">RhiirA5_434118</name>
</gene>
<dbReference type="PANTHER" id="PTHR32344">
    <property type="entry name" value="U1-TYPE DOMAIN-CONTAINING PROTEIN"/>
    <property type="match status" value="1"/>
</dbReference>
<comment type="caution">
    <text evidence="1">The sequence shown here is derived from an EMBL/GenBank/DDBJ whole genome shotgun (WGS) entry which is preliminary data.</text>
</comment>
<dbReference type="GO" id="GO:0005634">
    <property type="term" value="C:nucleus"/>
    <property type="evidence" value="ECO:0007669"/>
    <property type="project" value="InterPro"/>
</dbReference>
<dbReference type="Proteomes" id="UP000232722">
    <property type="component" value="Unassembled WGS sequence"/>
</dbReference>
<dbReference type="EMBL" id="LLXJ01003582">
    <property type="protein sequence ID" value="PKB96857.1"/>
    <property type="molecule type" value="Genomic_DNA"/>
</dbReference>
<organism evidence="1 2">
    <name type="scientific">Rhizophagus irregularis</name>
    <dbReference type="NCBI Taxonomy" id="588596"/>
    <lineage>
        <taxon>Eukaryota</taxon>
        <taxon>Fungi</taxon>
        <taxon>Fungi incertae sedis</taxon>
        <taxon>Mucoromycota</taxon>
        <taxon>Glomeromycotina</taxon>
        <taxon>Glomeromycetes</taxon>
        <taxon>Glomerales</taxon>
        <taxon>Glomeraceae</taxon>
        <taxon>Rhizophagus</taxon>
    </lineage>
</organism>
<reference evidence="1 2" key="1">
    <citation type="submission" date="2016-04" db="EMBL/GenBank/DDBJ databases">
        <title>Genome analyses suggest a sexual origin of heterokaryosis in a supposedly ancient asexual fungus.</title>
        <authorList>
            <person name="Ropars J."/>
            <person name="Sedzielewska K."/>
            <person name="Noel J."/>
            <person name="Charron P."/>
            <person name="Farinelli L."/>
            <person name="Marton T."/>
            <person name="Kruger M."/>
            <person name="Pelin A."/>
            <person name="Brachmann A."/>
            <person name="Corradi N."/>
        </authorList>
    </citation>
    <scope>NUCLEOTIDE SEQUENCE [LARGE SCALE GENOMIC DNA]</scope>
    <source>
        <strain evidence="1 2">A5</strain>
    </source>
</reference>
<evidence type="ECO:0000313" key="2">
    <source>
        <dbReference type="Proteomes" id="UP000232722"/>
    </source>
</evidence>
<dbReference type="AlphaFoldDB" id="A0A2N0NQK8"/>
<proteinExistence type="predicted"/>
<dbReference type="PANTHER" id="PTHR32344:SF1">
    <property type="entry name" value="U1-TYPE DOMAIN-CONTAINING PROTEIN"/>
    <property type="match status" value="1"/>
</dbReference>
<dbReference type="VEuPathDB" id="FungiDB:RhiirA1_454604"/>
<evidence type="ECO:0000313" key="1">
    <source>
        <dbReference type="EMBL" id="PKB96857.1"/>
    </source>
</evidence>
<reference evidence="1 2" key="2">
    <citation type="submission" date="2017-09" db="EMBL/GenBank/DDBJ databases">
        <title>Extensive intraspecific genome diversity in a model arbuscular mycorrhizal fungus.</title>
        <authorList>
            <person name="Chen E.C."/>
            <person name="Morin E."/>
            <person name="Beaudet D."/>
            <person name="Noel J."/>
            <person name="Ndikumana S."/>
            <person name="Charron P."/>
            <person name="St-Onge C."/>
            <person name="Giorgi J."/>
            <person name="Grigoriev I.V."/>
            <person name="Roux C."/>
            <person name="Martin F.M."/>
            <person name="Corradi N."/>
        </authorList>
    </citation>
    <scope>NUCLEOTIDE SEQUENCE [LARGE SCALE GENOMIC DNA]</scope>
    <source>
        <strain evidence="1 2">A5</strain>
    </source>
</reference>
<dbReference type="VEuPathDB" id="FungiDB:RhiirFUN_013481"/>